<dbReference type="EMBL" id="CP159373">
    <property type="protein sequence ID" value="XCN72796.1"/>
    <property type="molecule type" value="Genomic_DNA"/>
</dbReference>
<dbReference type="AlphaFoldDB" id="A0AAU8LUD5"/>
<evidence type="ECO:0000256" key="4">
    <source>
        <dbReference type="ARBA" id="ARBA00023125"/>
    </source>
</evidence>
<dbReference type="PANTHER" id="PTHR48111">
    <property type="entry name" value="REGULATOR OF RPOS"/>
    <property type="match status" value="1"/>
</dbReference>
<dbReference type="GO" id="GO:0032993">
    <property type="term" value="C:protein-DNA complex"/>
    <property type="evidence" value="ECO:0007669"/>
    <property type="project" value="TreeGrafter"/>
</dbReference>
<evidence type="ECO:0000256" key="1">
    <source>
        <dbReference type="ARBA" id="ARBA00022553"/>
    </source>
</evidence>
<dbReference type="FunFam" id="3.40.50.2300:FF:000002">
    <property type="entry name" value="DNA-binding response regulator PhoP"/>
    <property type="match status" value="1"/>
</dbReference>
<dbReference type="SMART" id="SM00448">
    <property type="entry name" value="REC"/>
    <property type="match status" value="1"/>
</dbReference>
<keyword evidence="4 7" id="KW-0238">DNA-binding</keyword>
<dbReference type="GO" id="GO:0000976">
    <property type="term" value="F:transcription cis-regulatory region binding"/>
    <property type="evidence" value="ECO:0007669"/>
    <property type="project" value="TreeGrafter"/>
</dbReference>
<dbReference type="InterPro" id="IPR001789">
    <property type="entry name" value="Sig_transdc_resp-reg_receiver"/>
</dbReference>
<evidence type="ECO:0000256" key="5">
    <source>
        <dbReference type="ARBA" id="ARBA00023163"/>
    </source>
</evidence>
<dbReference type="InterPro" id="IPR039420">
    <property type="entry name" value="WalR-like"/>
</dbReference>
<dbReference type="CDD" id="cd17625">
    <property type="entry name" value="REC_OmpR_DrrD-like"/>
    <property type="match status" value="1"/>
</dbReference>
<evidence type="ECO:0000256" key="3">
    <source>
        <dbReference type="ARBA" id="ARBA00023015"/>
    </source>
</evidence>
<evidence type="ECO:0000256" key="7">
    <source>
        <dbReference type="PROSITE-ProRule" id="PRU01091"/>
    </source>
</evidence>
<feature type="domain" description="Response regulatory" evidence="8">
    <location>
        <begin position="2"/>
        <end position="116"/>
    </location>
</feature>
<feature type="DNA-binding region" description="OmpR/PhoB-type" evidence="7">
    <location>
        <begin position="124"/>
        <end position="222"/>
    </location>
</feature>
<name>A0AAU8LUD5_9BACT</name>
<dbReference type="Gene3D" id="1.10.10.10">
    <property type="entry name" value="Winged helix-like DNA-binding domain superfamily/Winged helix DNA-binding domain"/>
    <property type="match status" value="1"/>
</dbReference>
<dbReference type="SUPFAM" id="SSF52172">
    <property type="entry name" value="CheY-like"/>
    <property type="match status" value="1"/>
</dbReference>
<dbReference type="Gene3D" id="6.10.250.690">
    <property type="match status" value="1"/>
</dbReference>
<sequence length="224" mass="25259">MKVLIVEDEKRLATLLKKGLEEHAYAVDLCFDGEEGLYMAETYPYDAVLLDVMLPKMDGFTVLETLRTQGIDVPVLMLTARSEVESRVKGLNRGADDYIPKPFDFAELLARLTAVIRRNKGQPASTVQVADLCLDLNAKTASRAGKEITLSAKEYAVLEYLVLNKGRVISRTEFSEHVYDGDFDLDSNIIDVYINKLRNKVDKGFEQKLILTKRGVGYYIPKEE</sequence>
<gene>
    <name evidence="10" type="ORF">Q3M24_21310</name>
</gene>
<feature type="domain" description="OmpR/PhoB-type" evidence="9">
    <location>
        <begin position="124"/>
        <end position="222"/>
    </location>
</feature>
<keyword evidence="2" id="KW-0902">Two-component regulatory system</keyword>
<dbReference type="InterPro" id="IPR001867">
    <property type="entry name" value="OmpR/PhoB-type_DNA-bd"/>
</dbReference>
<dbReference type="InterPro" id="IPR011006">
    <property type="entry name" value="CheY-like_superfamily"/>
</dbReference>
<reference evidence="10" key="2">
    <citation type="submission" date="2024-06" db="EMBL/GenBank/DDBJ databases">
        <authorList>
            <person name="Plum-Jensen L.E."/>
            <person name="Schramm A."/>
            <person name="Marshall I.P.G."/>
        </authorList>
    </citation>
    <scope>NUCLEOTIDE SEQUENCE</scope>
    <source>
        <strain evidence="10">Rat1</strain>
    </source>
</reference>
<evidence type="ECO:0000256" key="6">
    <source>
        <dbReference type="PROSITE-ProRule" id="PRU00169"/>
    </source>
</evidence>
<keyword evidence="5" id="KW-0804">Transcription</keyword>
<evidence type="ECO:0000259" key="9">
    <source>
        <dbReference type="PROSITE" id="PS51755"/>
    </source>
</evidence>
<feature type="modified residue" description="4-aspartylphosphate" evidence="6">
    <location>
        <position position="51"/>
    </location>
</feature>
<proteinExistence type="predicted"/>
<dbReference type="GO" id="GO:0006355">
    <property type="term" value="P:regulation of DNA-templated transcription"/>
    <property type="evidence" value="ECO:0007669"/>
    <property type="project" value="InterPro"/>
</dbReference>
<keyword evidence="1 6" id="KW-0597">Phosphoprotein</keyword>
<dbReference type="InterPro" id="IPR036388">
    <property type="entry name" value="WH-like_DNA-bd_sf"/>
</dbReference>
<evidence type="ECO:0000259" key="8">
    <source>
        <dbReference type="PROSITE" id="PS50110"/>
    </source>
</evidence>
<organism evidence="10">
    <name type="scientific">Candidatus Electrothrix aestuarii</name>
    <dbReference type="NCBI Taxonomy" id="3062594"/>
    <lineage>
        <taxon>Bacteria</taxon>
        <taxon>Pseudomonadati</taxon>
        <taxon>Thermodesulfobacteriota</taxon>
        <taxon>Desulfobulbia</taxon>
        <taxon>Desulfobulbales</taxon>
        <taxon>Desulfobulbaceae</taxon>
        <taxon>Candidatus Electrothrix</taxon>
    </lineage>
</organism>
<dbReference type="GO" id="GO:0005829">
    <property type="term" value="C:cytosol"/>
    <property type="evidence" value="ECO:0007669"/>
    <property type="project" value="TreeGrafter"/>
</dbReference>
<accession>A0AAU8LUD5</accession>
<dbReference type="CDD" id="cd00383">
    <property type="entry name" value="trans_reg_C"/>
    <property type="match status" value="1"/>
</dbReference>
<dbReference type="FunFam" id="1.10.10.10:FF:000005">
    <property type="entry name" value="Two-component system response regulator"/>
    <property type="match status" value="1"/>
</dbReference>
<dbReference type="PROSITE" id="PS50110">
    <property type="entry name" value="RESPONSE_REGULATORY"/>
    <property type="match status" value="1"/>
</dbReference>
<protein>
    <submittedName>
        <fullName evidence="10">Response regulator transcription factor</fullName>
    </submittedName>
</protein>
<evidence type="ECO:0000256" key="2">
    <source>
        <dbReference type="ARBA" id="ARBA00023012"/>
    </source>
</evidence>
<dbReference type="Pfam" id="PF00072">
    <property type="entry name" value="Response_reg"/>
    <property type="match status" value="1"/>
</dbReference>
<dbReference type="KEGG" id="eaj:Q3M24_21310"/>
<keyword evidence="3" id="KW-0805">Transcription regulation</keyword>
<dbReference type="Pfam" id="PF00486">
    <property type="entry name" value="Trans_reg_C"/>
    <property type="match status" value="1"/>
</dbReference>
<dbReference type="PANTHER" id="PTHR48111:SF22">
    <property type="entry name" value="REGULATOR OF RPOS"/>
    <property type="match status" value="1"/>
</dbReference>
<dbReference type="Gene3D" id="3.40.50.2300">
    <property type="match status" value="1"/>
</dbReference>
<reference evidence="10" key="1">
    <citation type="journal article" date="2024" name="Syst. Appl. Microbiol.">
        <title>First single-strain enrichments of Electrothrix cable bacteria, description of E. aestuarii sp. nov. and E. rattekaaiensis sp. nov., and proposal of a cable bacteria taxonomy following the rules of the SeqCode.</title>
        <authorList>
            <person name="Plum-Jensen L.E."/>
            <person name="Schramm A."/>
            <person name="Marshall I.P.G."/>
        </authorList>
    </citation>
    <scope>NUCLEOTIDE SEQUENCE</scope>
    <source>
        <strain evidence="10">Rat1</strain>
    </source>
</reference>
<dbReference type="GO" id="GO:0000156">
    <property type="term" value="F:phosphorelay response regulator activity"/>
    <property type="evidence" value="ECO:0007669"/>
    <property type="project" value="TreeGrafter"/>
</dbReference>
<dbReference type="SMART" id="SM00862">
    <property type="entry name" value="Trans_reg_C"/>
    <property type="match status" value="1"/>
</dbReference>
<evidence type="ECO:0000313" key="10">
    <source>
        <dbReference type="EMBL" id="XCN72796.1"/>
    </source>
</evidence>
<dbReference type="PROSITE" id="PS51755">
    <property type="entry name" value="OMPR_PHOB"/>
    <property type="match status" value="1"/>
</dbReference>